<dbReference type="PATRIC" id="fig|264251.5.peg.3181"/>
<keyword evidence="9" id="KW-1185">Reference proteome</keyword>
<reference evidence="8 9" key="1">
    <citation type="submission" date="2014-05" db="EMBL/GenBank/DDBJ databases">
        <title>Cellulosimicrobium funkei U11 genome.</title>
        <authorList>
            <person name="Hu C."/>
            <person name="Gong Y."/>
            <person name="Wan W."/>
            <person name="Jiang M."/>
        </authorList>
    </citation>
    <scope>NUCLEOTIDE SEQUENCE [LARGE SCALE GENOMIC DNA]</scope>
    <source>
        <strain evidence="8 9">U11</strain>
    </source>
</reference>
<dbReference type="InterPro" id="IPR001789">
    <property type="entry name" value="Sig_transdc_resp-reg_receiver"/>
</dbReference>
<dbReference type="RefSeq" id="WP_047233795.1">
    <property type="nucleotide sequence ID" value="NZ_JNBQ01000026.1"/>
</dbReference>
<evidence type="ECO:0000256" key="2">
    <source>
        <dbReference type="ARBA" id="ARBA00023015"/>
    </source>
</evidence>
<keyword evidence="4" id="KW-0804">Transcription</keyword>
<gene>
    <name evidence="8" type="ORF">FB00_15620</name>
</gene>
<evidence type="ECO:0000313" key="8">
    <source>
        <dbReference type="EMBL" id="KLN33763.1"/>
    </source>
</evidence>
<dbReference type="Proteomes" id="UP000035265">
    <property type="component" value="Unassembled WGS sequence"/>
</dbReference>
<dbReference type="Pfam" id="PF00072">
    <property type="entry name" value="Response_reg"/>
    <property type="match status" value="1"/>
</dbReference>
<keyword evidence="2" id="KW-0805">Transcription regulation</keyword>
<dbReference type="STRING" id="264251.FB00_15620"/>
<dbReference type="Pfam" id="PF00196">
    <property type="entry name" value="GerE"/>
    <property type="match status" value="1"/>
</dbReference>
<dbReference type="PROSITE" id="PS50043">
    <property type="entry name" value="HTH_LUXR_2"/>
    <property type="match status" value="1"/>
</dbReference>
<dbReference type="SMART" id="SM00448">
    <property type="entry name" value="REC"/>
    <property type="match status" value="1"/>
</dbReference>
<dbReference type="SUPFAM" id="SSF52172">
    <property type="entry name" value="CheY-like"/>
    <property type="match status" value="1"/>
</dbReference>
<feature type="modified residue" description="4-aspartylphosphate" evidence="5">
    <location>
        <position position="61"/>
    </location>
</feature>
<dbReference type="CDD" id="cd06170">
    <property type="entry name" value="LuxR_C_like"/>
    <property type="match status" value="1"/>
</dbReference>
<dbReference type="EMBL" id="JNBQ01000026">
    <property type="protein sequence ID" value="KLN33763.1"/>
    <property type="molecule type" value="Genomic_DNA"/>
</dbReference>
<evidence type="ECO:0000259" key="7">
    <source>
        <dbReference type="PROSITE" id="PS50110"/>
    </source>
</evidence>
<dbReference type="InterPro" id="IPR039420">
    <property type="entry name" value="WalR-like"/>
</dbReference>
<sequence length="222" mass="22857">MSPAGNGVVRVLVVDDHPVVRSGIIGMLAAEPDLEVVGEAGDGERAVALAGELAPDVVLMDLRMPVLDGVGATAAIVGTPGRGTGRGTVSAPRVVVLTTYETDADILRAVEAGATGYLLKDTPRDELVAGVRAAARGQTVLAPSVATRLVTSVRGADRLTDREIEVLRLVARGLSNAAVGSELFITEATVKTHLLRAFAKLGVDDRTAAVTVAMQRGFLTGT</sequence>
<feature type="domain" description="HTH luxR-type" evidence="6">
    <location>
        <begin position="152"/>
        <end position="217"/>
    </location>
</feature>
<feature type="domain" description="Response regulatory" evidence="7">
    <location>
        <begin position="10"/>
        <end position="135"/>
    </location>
</feature>
<evidence type="ECO:0000256" key="5">
    <source>
        <dbReference type="PROSITE-ProRule" id="PRU00169"/>
    </source>
</evidence>
<dbReference type="InterPro" id="IPR011006">
    <property type="entry name" value="CheY-like_superfamily"/>
</dbReference>
<evidence type="ECO:0000259" key="6">
    <source>
        <dbReference type="PROSITE" id="PS50043"/>
    </source>
</evidence>
<dbReference type="CDD" id="cd17535">
    <property type="entry name" value="REC_NarL-like"/>
    <property type="match status" value="1"/>
</dbReference>
<proteinExistence type="predicted"/>
<evidence type="ECO:0000256" key="1">
    <source>
        <dbReference type="ARBA" id="ARBA00022553"/>
    </source>
</evidence>
<dbReference type="PROSITE" id="PS50110">
    <property type="entry name" value="RESPONSE_REGULATORY"/>
    <property type="match status" value="1"/>
</dbReference>
<dbReference type="AlphaFoldDB" id="A0A0H2KKS6"/>
<accession>A0A0H2KKS6</accession>
<comment type="caution">
    <text evidence="8">The sequence shown here is derived from an EMBL/GenBank/DDBJ whole genome shotgun (WGS) entry which is preliminary data.</text>
</comment>
<dbReference type="GO" id="GO:0006355">
    <property type="term" value="P:regulation of DNA-templated transcription"/>
    <property type="evidence" value="ECO:0007669"/>
    <property type="project" value="InterPro"/>
</dbReference>
<dbReference type="PANTHER" id="PTHR43214">
    <property type="entry name" value="TWO-COMPONENT RESPONSE REGULATOR"/>
    <property type="match status" value="1"/>
</dbReference>
<dbReference type="InterPro" id="IPR000792">
    <property type="entry name" value="Tscrpt_reg_LuxR_C"/>
</dbReference>
<evidence type="ECO:0000313" key="9">
    <source>
        <dbReference type="Proteomes" id="UP000035265"/>
    </source>
</evidence>
<dbReference type="InterPro" id="IPR016032">
    <property type="entry name" value="Sig_transdc_resp-reg_C-effctor"/>
</dbReference>
<organism evidence="8 9">
    <name type="scientific">Cellulosimicrobium funkei</name>
    <dbReference type="NCBI Taxonomy" id="264251"/>
    <lineage>
        <taxon>Bacteria</taxon>
        <taxon>Bacillati</taxon>
        <taxon>Actinomycetota</taxon>
        <taxon>Actinomycetes</taxon>
        <taxon>Micrococcales</taxon>
        <taxon>Promicromonosporaceae</taxon>
        <taxon>Cellulosimicrobium</taxon>
    </lineage>
</organism>
<dbReference type="InterPro" id="IPR058245">
    <property type="entry name" value="NreC/VraR/RcsB-like_REC"/>
</dbReference>
<dbReference type="GO" id="GO:0000160">
    <property type="term" value="P:phosphorelay signal transduction system"/>
    <property type="evidence" value="ECO:0007669"/>
    <property type="project" value="InterPro"/>
</dbReference>
<dbReference type="PANTHER" id="PTHR43214:SF24">
    <property type="entry name" value="TRANSCRIPTIONAL REGULATORY PROTEIN NARL-RELATED"/>
    <property type="match status" value="1"/>
</dbReference>
<dbReference type="Gene3D" id="3.40.50.2300">
    <property type="match status" value="1"/>
</dbReference>
<name>A0A0H2KKS6_9MICO</name>
<dbReference type="GO" id="GO:0003677">
    <property type="term" value="F:DNA binding"/>
    <property type="evidence" value="ECO:0007669"/>
    <property type="project" value="UniProtKB-KW"/>
</dbReference>
<dbReference type="SUPFAM" id="SSF46894">
    <property type="entry name" value="C-terminal effector domain of the bipartite response regulators"/>
    <property type="match status" value="1"/>
</dbReference>
<keyword evidence="3" id="KW-0238">DNA-binding</keyword>
<dbReference type="PROSITE" id="PS00622">
    <property type="entry name" value="HTH_LUXR_1"/>
    <property type="match status" value="1"/>
</dbReference>
<evidence type="ECO:0000256" key="4">
    <source>
        <dbReference type="ARBA" id="ARBA00023163"/>
    </source>
</evidence>
<dbReference type="SMART" id="SM00421">
    <property type="entry name" value="HTH_LUXR"/>
    <property type="match status" value="1"/>
</dbReference>
<protein>
    <submittedName>
        <fullName evidence="8">LuxR family transcriptional regulator</fullName>
    </submittedName>
</protein>
<dbReference type="PRINTS" id="PR00038">
    <property type="entry name" value="HTHLUXR"/>
</dbReference>
<keyword evidence="1 5" id="KW-0597">Phosphoprotein</keyword>
<evidence type="ECO:0000256" key="3">
    <source>
        <dbReference type="ARBA" id="ARBA00023125"/>
    </source>
</evidence>